<name>A0ABU0BJV0_9HYPH</name>
<sequence length="44" mass="4943">MATGYSCRSQVKLVDNRRLLHPIQVVRSLLSAALPTEQDAIYDI</sequence>
<dbReference type="EMBL" id="JAUSVF010000001">
    <property type="protein sequence ID" value="MDQ0318287.1"/>
    <property type="molecule type" value="Genomic_DNA"/>
</dbReference>
<dbReference type="Proteomes" id="UP001230207">
    <property type="component" value="Unassembled WGS sequence"/>
</dbReference>
<proteinExistence type="predicted"/>
<gene>
    <name evidence="1" type="ORF">QO002_000425</name>
</gene>
<evidence type="ECO:0008006" key="3">
    <source>
        <dbReference type="Google" id="ProtNLM"/>
    </source>
</evidence>
<keyword evidence="2" id="KW-1185">Reference proteome</keyword>
<reference evidence="1 2" key="1">
    <citation type="submission" date="2023-07" db="EMBL/GenBank/DDBJ databases">
        <title>Genomic Encyclopedia of Type Strains, Phase IV (KMG-IV): sequencing the most valuable type-strain genomes for metagenomic binning, comparative biology and taxonomic classification.</title>
        <authorList>
            <person name="Goeker M."/>
        </authorList>
    </citation>
    <scope>NUCLEOTIDE SEQUENCE [LARGE SCALE GENOMIC DNA]</scope>
    <source>
        <strain evidence="1 2">DSM 1112</strain>
    </source>
</reference>
<comment type="caution">
    <text evidence="1">The sequence shown here is derived from an EMBL/GenBank/DDBJ whole genome shotgun (WGS) entry which is preliminary data.</text>
</comment>
<evidence type="ECO:0000313" key="2">
    <source>
        <dbReference type="Proteomes" id="UP001230207"/>
    </source>
</evidence>
<evidence type="ECO:0000313" key="1">
    <source>
        <dbReference type="EMBL" id="MDQ0318287.1"/>
    </source>
</evidence>
<protein>
    <recommendedName>
        <fullName evidence="3">Transposase</fullName>
    </recommendedName>
</protein>
<organism evidence="1 2">
    <name type="scientific">Pararhizobium capsulatum DSM 1112</name>
    <dbReference type="NCBI Taxonomy" id="1121113"/>
    <lineage>
        <taxon>Bacteria</taxon>
        <taxon>Pseudomonadati</taxon>
        <taxon>Pseudomonadota</taxon>
        <taxon>Alphaproteobacteria</taxon>
        <taxon>Hyphomicrobiales</taxon>
        <taxon>Rhizobiaceae</taxon>
        <taxon>Rhizobium/Agrobacterium group</taxon>
        <taxon>Pararhizobium</taxon>
    </lineage>
</organism>
<accession>A0ABU0BJV0</accession>